<name>A0A915EXZ5_9CEST</name>
<dbReference type="AlphaFoldDB" id="A0A915EXZ5"/>
<proteinExistence type="predicted"/>
<reference evidence="2" key="1">
    <citation type="submission" date="2022-11" db="UniProtKB">
        <authorList>
            <consortium name="WormBaseParasite"/>
        </authorList>
    </citation>
    <scope>IDENTIFICATION</scope>
</reference>
<protein>
    <submittedName>
        <fullName evidence="2">Uncharacterized protein</fullName>
    </submittedName>
</protein>
<evidence type="ECO:0000313" key="1">
    <source>
        <dbReference type="Proteomes" id="UP000887562"/>
    </source>
</evidence>
<accession>A0A915EXZ5</accession>
<keyword evidence="1" id="KW-1185">Reference proteome</keyword>
<evidence type="ECO:0000313" key="2">
    <source>
        <dbReference type="WBParaSite" id="maker-E.canG7_contigs_8443-snap-gene-0.1-mRNA-1"/>
    </source>
</evidence>
<dbReference type="Proteomes" id="UP000887562">
    <property type="component" value="Unplaced"/>
</dbReference>
<organism evidence="1 2">
    <name type="scientific">Echinococcus canadensis</name>
    <dbReference type="NCBI Taxonomy" id="519352"/>
    <lineage>
        <taxon>Eukaryota</taxon>
        <taxon>Metazoa</taxon>
        <taxon>Spiralia</taxon>
        <taxon>Lophotrochozoa</taxon>
        <taxon>Platyhelminthes</taxon>
        <taxon>Cestoda</taxon>
        <taxon>Eucestoda</taxon>
        <taxon>Cyclophyllidea</taxon>
        <taxon>Taeniidae</taxon>
        <taxon>Echinococcus</taxon>
        <taxon>Echinococcus canadensis group</taxon>
    </lineage>
</organism>
<sequence length="149" mass="16554">MLFERPNSERVILCSLADATNAHKAERNADVLIKPLFVKVFSLITPTSVASCKLPNDGSKKDAPSCQQHATNGAFYLETFVIRNTPKYSKDSERLADYSVSRCRFEHLGWRVYPQYNGLGQNIAAVGGLKPTFTKVLHLRSLHTGSQGQ</sequence>
<dbReference type="WBParaSite" id="maker-E.canG7_contigs_8443-snap-gene-0.1-mRNA-1">
    <property type="protein sequence ID" value="maker-E.canG7_contigs_8443-snap-gene-0.1-mRNA-1"/>
    <property type="gene ID" value="EcG7_09629"/>
</dbReference>